<evidence type="ECO:0000259" key="7">
    <source>
        <dbReference type="PROSITE" id="PS50217"/>
    </source>
</evidence>
<keyword evidence="3" id="KW-0238">DNA-binding</keyword>
<keyword evidence="9" id="KW-1185">Reference proteome</keyword>
<evidence type="ECO:0000256" key="6">
    <source>
        <dbReference type="SAM" id="MobiDB-lite"/>
    </source>
</evidence>
<evidence type="ECO:0000256" key="5">
    <source>
        <dbReference type="ARBA" id="ARBA00023242"/>
    </source>
</evidence>
<gene>
    <name evidence="8" type="primary">LOC123446562</name>
</gene>
<dbReference type="GO" id="GO:0003700">
    <property type="term" value="F:DNA-binding transcription factor activity"/>
    <property type="evidence" value="ECO:0000318"/>
    <property type="project" value="GO_Central"/>
</dbReference>
<dbReference type="SMR" id="A0A8I6XCR7"/>
<organism evidence="8 9">
    <name type="scientific">Hordeum vulgare subsp. vulgare</name>
    <name type="common">Domesticated barley</name>
    <dbReference type="NCBI Taxonomy" id="112509"/>
    <lineage>
        <taxon>Eukaryota</taxon>
        <taxon>Viridiplantae</taxon>
        <taxon>Streptophyta</taxon>
        <taxon>Embryophyta</taxon>
        <taxon>Tracheophyta</taxon>
        <taxon>Spermatophyta</taxon>
        <taxon>Magnoliopsida</taxon>
        <taxon>Liliopsida</taxon>
        <taxon>Poales</taxon>
        <taxon>Poaceae</taxon>
        <taxon>BOP clade</taxon>
        <taxon>Pooideae</taxon>
        <taxon>Triticodae</taxon>
        <taxon>Triticeae</taxon>
        <taxon>Hordeinae</taxon>
        <taxon>Hordeum</taxon>
    </lineage>
</organism>
<name>A0A8I6XCR7_HORVV</name>
<dbReference type="Gramene" id="HORVU.MOREX.r3.4HG0382520.1">
    <property type="protein sequence ID" value="HORVU.MOREX.r3.4HG0382520.1.CDS1"/>
    <property type="gene ID" value="HORVU.MOREX.r3.4HG0382520"/>
</dbReference>
<dbReference type="CDD" id="cd14702">
    <property type="entry name" value="bZIP_plant_GBF1"/>
    <property type="match status" value="1"/>
</dbReference>
<proteinExistence type="predicted"/>
<dbReference type="EnsemblPlants" id="HORVU.MOREX.r3.4HG0382520.1">
    <property type="protein sequence ID" value="HORVU.MOREX.r3.4HG0382520.1.CDS1"/>
    <property type="gene ID" value="HORVU.MOREX.r3.4HG0382520"/>
</dbReference>
<dbReference type="PANTHER" id="PTHR45764">
    <property type="entry name" value="BZIP TRANSCRIPTION FACTOR 44"/>
    <property type="match status" value="1"/>
</dbReference>
<reference evidence="9" key="1">
    <citation type="journal article" date="2012" name="Nature">
        <title>A physical, genetic and functional sequence assembly of the barley genome.</title>
        <authorList>
            <consortium name="The International Barley Genome Sequencing Consortium"/>
            <person name="Mayer K.F."/>
            <person name="Waugh R."/>
            <person name="Brown J.W."/>
            <person name="Schulman A."/>
            <person name="Langridge P."/>
            <person name="Platzer M."/>
            <person name="Fincher G.B."/>
            <person name="Muehlbauer G.J."/>
            <person name="Sato K."/>
            <person name="Close T.J."/>
            <person name="Wise R.P."/>
            <person name="Stein N."/>
        </authorList>
    </citation>
    <scope>NUCLEOTIDE SEQUENCE [LARGE SCALE GENOMIC DNA]</scope>
    <source>
        <strain evidence="9">cv. Morex</strain>
    </source>
</reference>
<dbReference type="Pfam" id="PF00170">
    <property type="entry name" value="bZIP_1"/>
    <property type="match status" value="1"/>
</dbReference>
<dbReference type="AlphaFoldDB" id="A0A8I6XCR7"/>
<dbReference type="InterPro" id="IPR004827">
    <property type="entry name" value="bZIP"/>
</dbReference>
<comment type="subcellular location">
    <subcellularLocation>
        <location evidence="1">Nucleus</location>
    </subcellularLocation>
</comment>
<feature type="compositionally biased region" description="Basic residues" evidence="6">
    <location>
        <begin position="28"/>
        <end position="45"/>
    </location>
</feature>
<dbReference type="GO" id="GO:0000976">
    <property type="term" value="F:transcription cis-regulatory region binding"/>
    <property type="evidence" value="ECO:0000318"/>
    <property type="project" value="GO_Central"/>
</dbReference>
<dbReference type="SMART" id="SM00338">
    <property type="entry name" value="BRLZ"/>
    <property type="match status" value="1"/>
</dbReference>
<evidence type="ECO:0000313" key="9">
    <source>
        <dbReference type="Proteomes" id="UP000011116"/>
    </source>
</evidence>
<feature type="region of interest" description="Disordered" evidence="6">
    <location>
        <begin position="1"/>
        <end position="51"/>
    </location>
</feature>
<dbReference type="GeneID" id="123446562"/>
<reference evidence="8" key="2">
    <citation type="submission" date="2020-10" db="EMBL/GenBank/DDBJ databases">
        <authorList>
            <person name="Scholz U."/>
            <person name="Mascher M."/>
            <person name="Fiebig A."/>
        </authorList>
    </citation>
    <scope>NUCLEOTIDE SEQUENCE [LARGE SCALE GENOMIC DNA]</scope>
    <source>
        <strain evidence="8">cv. Morex</strain>
    </source>
</reference>
<evidence type="ECO:0000256" key="2">
    <source>
        <dbReference type="ARBA" id="ARBA00023015"/>
    </source>
</evidence>
<dbReference type="InterPro" id="IPR046347">
    <property type="entry name" value="bZIP_sf"/>
</dbReference>
<dbReference type="GO" id="GO:0005634">
    <property type="term" value="C:nucleus"/>
    <property type="evidence" value="ECO:0000318"/>
    <property type="project" value="GO_Central"/>
</dbReference>
<feature type="compositionally biased region" description="Low complexity" evidence="6">
    <location>
        <begin position="1"/>
        <end position="20"/>
    </location>
</feature>
<dbReference type="KEGG" id="hvg:123446562"/>
<dbReference type="GO" id="GO:0045893">
    <property type="term" value="P:positive regulation of DNA-templated transcription"/>
    <property type="evidence" value="ECO:0000318"/>
    <property type="project" value="GO_Central"/>
</dbReference>
<accession>A0A8I6XCR7</accession>
<dbReference type="SUPFAM" id="SSF57959">
    <property type="entry name" value="Leucine zipper domain"/>
    <property type="match status" value="1"/>
</dbReference>
<dbReference type="OMA" id="EMLYFQP"/>
<evidence type="ECO:0000313" key="8">
    <source>
        <dbReference type="EnsemblPlants" id="HORVU.MOREX.r3.4HG0382520.1.CDS1"/>
    </source>
</evidence>
<feature type="domain" description="BZIP" evidence="7">
    <location>
        <begin position="24"/>
        <end position="87"/>
    </location>
</feature>
<dbReference type="Gene3D" id="1.20.5.170">
    <property type="match status" value="1"/>
</dbReference>
<evidence type="ECO:0000256" key="4">
    <source>
        <dbReference type="ARBA" id="ARBA00023163"/>
    </source>
</evidence>
<reference evidence="8" key="3">
    <citation type="submission" date="2022-01" db="UniProtKB">
        <authorList>
            <consortium name="EnsemblPlants"/>
        </authorList>
    </citation>
    <scope>IDENTIFICATION</scope>
    <source>
        <strain evidence="8">subsp. vulgare</strain>
    </source>
</reference>
<dbReference type="OrthoDB" id="551672at2759"/>
<dbReference type="InterPro" id="IPR045314">
    <property type="entry name" value="bZIP_plant_GBF1"/>
</dbReference>
<dbReference type="PROSITE" id="PS00036">
    <property type="entry name" value="BZIP_BASIC"/>
    <property type="match status" value="1"/>
</dbReference>
<keyword evidence="5" id="KW-0539">Nucleus</keyword>
<dbReference type="RefSeq" id="XP_044979069.1">
    <property type="nucleotide sequence ID" value="XM_045123134.1"/>
</dbReference>
<evidence type="ECO:0000256" key="3">
    <source>
        <dbReference type="ARBA" id="ARBA00023125"/>
    </source>
</evidence>
<dbReference type="PANTHER" id="PTHR45764:SF35">
    <property type="entry name" value="BZIP TRANSCRIPTION FACTOR"/>
    <property type="match status" value="1"/>
</dbReference>
<keyword evidence="4" id="KW-0804">Transcription</keyword>
<evidence type="ECO:0000256" key="1">
    <source>
        <dbReference type="ARBA" id="ARBA00004123"/>
    </source>
</evidence>
<keyword evidence="2" id="KW-0805">Transcription regulation</keyword>
<dbReference type="Gramene" id="HORVU.MOREX.r2.4HG0318130.1">
    <property type="protein sequence ID" value="HORVU.MOREX.r2.4HG0318130.1.CDS.1"/>
    <property type="gene ID" value="HORVU.MOREX.r2.4HG0318130"/>
</dbReference>
<dbReference type="Proteomes" id="UP000011116">
    <property type="component" value="Chromosome 4H"/>
</dbReference>
<protein>
    <recommendedName>
        <fullName evidence="7">BZIP domain-containing protein</fullName>
    </recommendedName>
</protein>
<sequence>MEMVPPAAAAAAAPPRRGGAITEEERQRKRKTSNRLSARRSRVKRQQREGSLTARAAQLEIDNEAMRVTTALMQQQCSLVQQQNRVLSADARYLYSLLEQQNSQLRVLGELAGVPMDVQEIPVHLTQLYGGLQSPLAPPLSLPPEIQMLLQPDQLDDIMDDAGSLPWL</sequence>
<dbReference type="PROSITE" id="PS50217">
    <property type="entry name" value="BZIP"/>
    <property type="match status" value="1"/>
</dbReference>
<dbReference type="GO" id="GO:0046982">
    <property type="term" value="F:protein heterodimerization activity"/>
    <property type="evidence" value="ECO:0007669"/>
    <property type="project" value="UniProtKB-ARBA"/>
</dbReference>